<evidence type="ECO:0000259" key="1">
    <source>
        <dbReference type="PROSITE" id="PS50943"/>
    </source>
</evidence>
<accession>A0ABN6FD15</accession>
<reference evidence="2 3" key="1">
    <citation type="submission" date="2021-02" db="EMBL/GenBank/DDBJ databases">
        <title>Complete genome of Desulfoluna sp. strain ASN36.</title>
        <authorList>
            <person name="Takahashi A."/>
            <person name="Kojima H."/>
            <person name="Fukui M."/>
        </authorList>
    </citation>
    <scope>NUCLEOTIDE SEQUENCE [LARGE SCALE GENOMIC DNA]</scope>
    <source>
        <strain evidence="2 3">ASN36</strain>
    </source>
</reference>
<dbReference type="SUPFAM" id="SSF47413">
    <property type="entry name" value="lambda repressor-like DNA-binding domains"/>
    <property type="match status" value="1"/>
</dbReference>
<dbReference type="InterPro" id="IPR010982">
    <property type="entry name" value="Lambda_DNA-bd_dom_sf"/>
</dbReference>
<dbReference type="InterPro" id="IPR001387">
    <property type="entry name" value="Cro/C1-type_HTH"/>
</dbReference>
<feature type="domain" description="HTH cro/C1-type" evidence="1">
    <location>
        <begin position="6"/>
        <end position="37"/>
    </location>
</feature>
<gene>
    <name evidence="2" type="ORF">DSLASN_42920</name>
</gene>
<name>A0ABN6FD15_9BACT</name>
<dbReference type="RefSeq" id="WP_236890045.1">
    <property type="nucleotide sequence ID" value="NZ_AP024488.1"/>
</dbReference>
<evidence type="ECO:0000313" key="2">
    <source>
        <dbReference type="EMBL" id="BCS98660.1"/>
    </source>
</evidence>
<proteinExistence type="predicted"/>
<evidence type="ECO:0000313" key="3">
    <source>
        <dbReference type="Proteomes" id="UP001320148"/>
    </source>
</evidence>
<dbReference type="NCBIfam" id="NF045718">
    <property type="entry name" value="two_CW_domain"/>
    <property type="match status" value="1"/>
</dbReference>
<dbReference type="Proteomes" id="UP001320148">
    <property type="component" value="Chromosome"/>
</dbReference>
<dbReference type="CDD" id="cd00093">
    <property type="entry name" value="HTH_XRE"/>
    <property type="match status" value="1"/>
</dbReference>
<dbReference type="PROSITE" id="PS50943">
    <property type="entry name" value="HTH_CROC1"/>
    <property type="match status" value="1"/>
</dbReference>
<protein>
    <recommendedName>
        <fullName evidence="1">HTH cro/C1-type domain-containing protein</fullName>
    </recommendedName>
</protein>
<dbReference type="InterPro" id="IPR054687">
    <property type="entry name" value="Two-CW_dom"/>
</dbReference>
<dbReference type="EMBL" id="AP024488">
    <property type="protein sequence ID" value="BCS98660.1"/>
    <property type="molecule type" value="Genomic_DNA"/>
</dbReference>
<keyword evidence="3" id="KW-1185">Reference proteome</keyword>
<sequence length="126" mass="14297">MDSKEFAAIRKRLAKTQKEVAEVLGTSVKAVHSYEQGWRSIPAHVEKQLLFFLTRQKGGKGSPCWTVTGCEPERKRRCPAWEFQAGDMCWFLSGTLCDKMGASSWDEKMKRCRACAVLDYNTLLGM</sequence>
<organism evidence="2 3">
    <name type="scientific">Desulfoluna limicola</name>
    <dbReference type="NCBI Taxonomy" id="2810562"/>
    <lineage>
        <taxon>Bacteria</taxon>
        <taxon>Pseudomonadati</taxon>
        <taxon>Thermodesulfobacteriota</taxon>
        <taxon>Desulfobacteria</taxon>
        <taxon>Desulfobacterales</taxon>
        <taxon>Desulfolunaceae</taxon>
        <taxon>Desulfoluna</taxon>
    </lineage>
</organism>
<dbReference type="Gene3D" id="1.10.260.40">
    <property type="entry name" value="lambda repressor-like DNA-binding domains"/>
    <property type="match status" value="1"/>
</dbReference>